<dbReference type="GO" id="GO:0071035">
    <property type="term" value="P:nuclear polyadenylation-dependent rRNA catabolic process"/>
    <property type="evidence" value="ECO:0007669"/>
    <property type="project" value="TreeGrafter"/>
</dbReference>
<keyword evidence="3" id="KW-0698">rRNA processing</keyword>
<dbReference type="InterPro" id="IPR025721">
    <property type="entry name" value="Exosome_cplx_N_dom"/>
</dbReference>
<accession>A0AAF3EPN5</accession>
<evidence type="ECO:0000313" key="9">
    <source>
        <dbReference type="WBParaSite" id="MBELARI_LOCUS16035"/>
    </source>
</evidence>
<dbReference type="GO" id="GO:0071038">
    <property type="term" value="P:TRAMP-dependent tRNA surveillance pathway"/>
    <property type="evidence" value="ECO:0007669"/>
    <property type="project" value="TreeGrafter"/>
</dbReference>
<dbReference type="SUPFAM" id="SSF110324">
    <property type="entry name" value="Ribosomal L27 protein-like"/>
    <property type="match status" value="1"/>
</dbReference>
<dbReference type="PANTHER" id="PTHR21321">
    <property type="entry name" value="PNAS-3 RELATED"/>
    <property type="match status" value="1"/>
</dbReference>
<dbReference type="GO" id="GO:0071051">
    <property type="term" value="P:poly(A)-dependent snoRNA 3'-end processing"/>
    <property type="evidence" value="ECO:0007669"/>
    <property type="project" value="TreeGrafter"/>
</dbReference>
<dbReference type="CDD" id="cd22525">
    <property type="entry name" value="KH-I_Rrp4_eukar"/>
    <property type="match status" value="1"/>
</dbReference>
<dbReference type="SUPFAM" id="SSF54791">
    <property type="entry name" value="Eukaryotic type KH-domain (KH-domain type I)"/>
    <property type="match status" value="1"/>
</dbReference>
<dbReference type="GO" id="GO:0071034">
    <property type="term" value="P:CUT catabolic process"/>
    <property type="evidence" value="ECO:0007669"/>
    <property type="project" value="TreeGrafter"/>
</dbReference>
<comment type="subcellular location">
    <subcellularLocation>
        <location evidence="1">Nucleus</location>
    </subcellularLocation>
</comment>
<comment type="similarity">
    <text evidence="2">Belongs to the RRP4 family.</text>
</comment>
<name>A0AAF3EPN5_9BILA</name>
<dbReference type="Gene3D" id="2.40.50.140">
    <property type="entry name" value="Nucleic acid-binding proteins"/>
    <property type="match status" value="1"/>
</dbReference>
<keyword evidence="6" id="KW-0539">Nucleus</keyword>
<dbReference type="PANTHER" id="PTHR21321:SF4">
    <property type="entry name" value="EXOSOME COMPLEX COMPONENT RRP4"/>
    <property type="match status" value="1"/>
</dbReference>
<dbReference type="Proteomes" id="UP000887575">
    <property type="component" value="Unassembled WGS sequence"/>
</dbReference>
<organism evidence="8 9">
    <name type="scientific">Mesorhabditis belari</name>
    <dbReference type="NCBI Taxonomy" id="2138241"/>
    <lineage>
        <taxon>Eukaryota</taxon>
        <taxon>Metazoa</taxon>
        <taxon>Ecdysozoa</taxon>
        <taxon>Nematoda</taxon>
        <taxon>Chromadorea</taxon>
        <taxon>Rhabditida</taxon>
        <taxon>Rhabditina</taxon>
        <taxon>Rhabditomorpha</taxon>
        <taxon>Rhabditoidea</taxon>
        <taxon>Rhabditidae</taxon>
        <taxon>Mesorhabditinae</taxon>
        <taxon>Mesorhabditis</taxon>
    </lineage>
</organism>
<dbReference type="InterPro" id="IPR026699">
    <property type="entry name" value="Exosome_RNA_bind1/RRP40/RRP4"/>
</dbReference>
<dbReference type="WBParaSite" id="MBELARI_LOCUS16035">
    <property type="protein sequence ID" value="MBELARI_LOCUS16035"/>
    <property type="gene ID" value="MBELARI_LOCUS16035"/>
</dbReference>
<dbReference type="Pfam" id="PF15985">
    <property type="entry name" value="KH_6"/>
    <property type="match status" value="1"/>
</dbReference>
<dbReference type="InterPro" id="IPR012340">
    <property type="entry name" value="NA-bd_OB-fold"/>
</dbReference>
<dbReference type="GO" id="GO:0000176">
    <property type="term" value="C:nuclear exosome (RNase complex)"/>
    <property type="evidence" value="ECO:0007669"/>
    <property type="project" value="TreeGrafter"/>
</dbReference>
<evidence type="ECO:0000256" key="5">
    <source>
        <dbReference type="ARBA" id="ARBA00022884"/>
    </source>
</evidence>
<dbReference type="InterPro" id="IPR004088">
    <property type="entry name" value="KH_dom_type_1"/>
</dbReference>
<dbReference type="AlphaFoldDB" id="A0AAF3EPN5"/>
<proteinExistence type="inferred from homology"/>
<keyword evidence="4" id="KW-0271">Exosome</keyword>
<keyword evidence="5" id="KW-0694">RNA-binding</keyword>
<evidence type="ECO:0000256" key="4">
    <source>
        <dbReference type="ARBA" id="ARBA00022835"/>
    </source>
</evidence>
<dbReference type="CDD" id="cd05789">
    <property type="entry name" value="S1_Rrp4"/>
    <property type="match status" value="1"/>
</dbReference>
<dbReference type="InterPro" id="IPR036612">
    <property type="entry name" value="KH_dom_type_1_sf"/>
</dbReference>
<evidence type="ECO:0000259" key="7">
    <source>
        <dbReference type="PROSITE" id="PS50126"/>
    </source>
</evidence>
<dbReference type="GO" id="GO:0000467">
    <property type="term" value="P:exonucleolytic trimming to generate mature 3'-end of 5.8S rRNA from tricistronic rRNA transcript (SSU-rRNA, 5.8S rRNA, LSU-rRNA)"/>
    <property type="evidence" value="ECO:0007669"/>
    <property type="project" value="TreeGrafter"/>
</dbReference>
<keyword evidence="8" id="KW-1185">Reference proteome</keyword>
<dbReference type="GO" id="GO:0034475">
    <property type="term" value="P:U4 snRNA 3'-end processing"/>
    <property type="evidence" value="ECO:0007669"/>
    <property type="project" value="TreeGrafter"/>
</dbReference>
<evidence type="ECO:0000256" key="2">
    <source>
        <dbReference type="ARBA" id="ARBA00009155"/>
    </source>
</evidence>
<dbReference type="InterPro" id="IPR003029">
    <property type="entry name" value="S1_domain"/>
</dbReference>
<dbReference type="GO" id="GO:0003723">
    <property type="term" value="F:RNA binding"/>
    <property type="evidence" value="ECO:0007669"/>
    <property type="project" value="UniProtKB-KW"/>
</dbReference>
<dbReference type="GO" id="GO:0000177">
    <property type="term" value="C:cytoplasmic exosome (RNase complex)"/>
    <property type="evidence" value="ECO:0007669"/>
    <property type="project" value="TreeGrafter"/>
</dbReference>
<evidence type="ECO:0000256" key="3">
    <source>
        <dbReference type="ARBA" id="ARBA00022552"/>
    </source>
</evidence>
<dbReference type="Pfam" id="PF21266">
    <property type="entry name" value="S1_RRP4"/>
    <property type="match status" value="1"/>
</dbReference>
<dbReference type="FunFam" id="2.40.50.140:FF:000038">
    <property type="entry name" value="Exosome complex component RRP4"/>
    <property type="match status" value="1"/>
</dbReference>
<dbReference type="SUPFAM" id="SSF50249">
    <property type="entry name" value="Nucleic acid-binding proteins"/>
    <property type="match status" value="1"/>
</dbReference>
<dbReference type="Pfam" id="PF14382">
    <property type="entry name" value="ECR1_N"/>
    <property type="match status" value="1"/>
</dbReference>
<dbReference type="PROSITE" id="PS50126">
    <property type="entry name" value="S1"/>
    <property type="match status" value="1"/>
</dbReference>
<sequence>MNHLAADVPSISNTRLFGDIDRGIQADKLVIPGLPVSQLSGFMRGHGTYLRGDELYSSLAGAVRQVNRLINVQSVKQRYSPEIGDVVVGSITEVQEKRWKVDICGRLDAHLQLASVNLPGGELRRKTTEDELAMRDYLVEGDFISAEVQQVHHDGSIFLHTRSLKYGKLGIGVAVRVPSYLIKRRKTHFHALPCGAGLIIGCNGMIWICEQISEDPDGGYNIDLNQHVPASNMKVISRLFNCINVLANHGIHIFETSVMNCYDFSSAYETKDLMRSDVAAEVAAQVIQQLRADIMDES</sequence>
<protein>
    <recommendedName>
        <fullName evidence="7">S1 motif domain-containing protein</fullName>
    </recommendedName>
</protein>
<evidence type="ECO:0000313" key="8">
    <source>
        <dbReference type="Proteomes" id="UP000887575"/>
    </source>
</evidence>
<dbReference type="Gene3D" id="2.40.50.100">
    <property type="match status" value="1"/>
</dbReference>
<dbReference type="InterPro" id="IPR048565">
    <property type="entry name" value="S1_RRP4"/>
</dbReference>
<evidence type="ECO:0000256" key="6">
    <source>
        <dbReference type="ARBA" id="ARBA00023242"/>
    </source>
</evidence>
<reference evidence="9" key="1">
    <citation type="submission" date="2024-02" db="UniProtKB">
        <authorList>
            <consortium name="WormBaseParasite"/>
        </authorList>
    </citation>
    <scope>IDENTIFICATION</scope>
</reference>
<evidence type="ECO:0000256" key="1">
    <source>
        <dbReference type="ARBA" id="ARBA00004123"/>
    </source>
</evidence>
<feature type="domain" description="S1 motif" evidence="7">
    <location>
        <begin position="84"/>
        <end position="162"/>
    </location>
</feature>